<comment type="subcellular location">
    <subcellularLocation>
        <location evidence="1">Membrane</location>
    </subcellularLocation>
</comment>
<reference evidence="7" key="1">
    <citation type="journal article" date="2019" name="Int. J. Syst. Evol. Microbiol.">
        <title>The Global Catalogue of Microorganisms (GCM) 10K type strain sequencing project: providing services to taxonomists for standard genome sequencing and annotation.</title>
        <authorList>
            <consortium name="The Broad Institute Genomics Platform"/>
            <consortium name="The Broad Institute Genome Sequencing Center for Infectious Disease"/>
            <person name="Wu L."/>
            <person name="Ma J."/>
        </authorList>
    </citation>
    <scope>NUCLEOTIDE SEQUENCE [LARGE SCALE GENOMIC DNA]</scope>
    <source>
        <strain evidence="7">KCTC 42986</strain>
    </source>
</reference>
<evidence type="ECO:0000256" key="5">
    <source>
        <dbReference type="SAM" id="Phobius"/>
    </source>
</evidence>
<evidence type="ECO:0000256" key="4">
    <source>
        <dbReference type="ARBA" id="ARBA00023136"/>
    </source>
</evidence>
<evidence type="ECO:0000256" key="1">
    <source>
        <dbReference type="ARBA" id="ARBA00004370"/>
    </source>
</evidence>
<dbReference type="EMBL" id="JBHRTP010000091">
    <property type="protein sequence ID" value="MFC3110932.1"/>
    <property type="molecule type" value="Genomic_DNA"/>
</dbReference>
<sequence length="112" mass="13017">MSANHRNELTKVAIHQSLVRPMLFMGGERTLVIVSMMFAGYMGYMLTMRYGIWWGVPVGGSLWLVMIYMLRRMALADSQMWEVLQRAKKYKAFYPARGRFDASLPAIKDFKK</sequence>
<evidence type="ECO:0000313" key="6">
    <source>
        <dbReference type="EMBL" id="MFC3110932.1"/>
    </source>
</evidence>
<proteinExistence type="predicted"/>
<name>A0ABV7F7D3_9BURK</name>
<feature type="transmembrane region" description="Helical" evidence="5">
    <location>
        <begin position="30"/>
        <end position="46"/>
    </location>
</feature>
<dbReference type="Proteomes" id="UP001595530">
    <property type="component" value="Unassembled WGS sequence"/>
</dbReference>
<dbReference type="NCBIfam" id="NF010395">
    <property type="entry name" value="PRK13823.1"/>
    <property type="match status" value="1"/>
</dbReference>
<keyword evidence="3 5" id="KW-1133">Transmembrane helix</keyword>
<organism evidence="6 7">
    <name type="scientific">Undibacterium arcticum</name>
    <dbReference type="NCBI Taxonomy" id="1762892"/>
    <lineage>
        <taxon>Bacteria</taxon>
        <taxon>Pseudomonadati</taxon>
        <taxon>Pseudomonadota</taxon>
        <taxon>Betaproteobacteria</taxon>
        <taxon>Burkholderiales</taxon>
        <taxon>Oxalobacteraceae</taxon>
        <taxon>Undibacterium</taxon>
    </lineage>
</organism>
<comment type="caution">
    <text evidence="6">The sequence shown here is derived from an EMBL/GenBank/DDBJ whole genome shotgun (WGS) entry which is preliminary data.</text>
</comment>
<protein>
    <submittedName>
        <fullName evidence="6">Conjugal transfer protein TrbD</fullName>
    </submittedName>
</protein>
<evidence type="ECO:0000256" key="2">
    <source>
        <dbReference type="ARBA" id="ARBA00022692"/>
    </source>
</evidence>
<feature type="transmembrane region" description="Helical" evidence="5">
    <location>
        <begin position="52"/>
        <end position="70"/>
    </location>
</feature>
<keyword evidence="2 5" id="KW-0812">Transmembrane</keyword>
<evidence type="ECO:0000256" key="3">
    <source>
        <dbReference type="ARBA" id="ARBA00022989"/>
    </source>
</evidence>
<evidence type="ECO:0000313" key="7">
    <source>
        <dbReference type="Proteomes" id="UP001595530"/>
    </source>
</evidence>
<dbReference type="RefSeq" id="WP_390329703.1">
    <property type="nucleotide sequence ID" value="NZ_JBHRTP010000091.1"/>
</dbReference>
<accession>A0ABV7F7D3</accession>
<keyword evidence="7" id="KW-1185">Reference proteome</keyword>
<gene>
    <name evidence="6" type="primary">trbD</name>
    <name evidence="6" type="ORF">ACFOFO_23755</name>
</gene>
<dbReference type="InterPro" id="IPR007792">
    <property type="entry name" value="T4SS_VirB3/TrbD/AvhB"/>
</dbReference>
<dbReference type="Pfam" id="PF05101">
    <property type="entry name" value="VirB3"/>
    <property type="match status" value="1"/>
</dbReference>
<keyword evidence="4 5" id="KW-0472">Membrane</keyword>